<evidence type="ECO:0000313" key="3">
    <source>
        <dbReference type="Proteomes" id="UP000626210"/>
    </source>
</evidence>
<reference evidence="3" key="1">
    <citation type="journal article" date="2019" name="Int. J. Syst. Evol. Microbiol.">
        <title>The Global Catalogue of Microorganisms (GCM) 10K type strain sequencing project: providing services to taxonomists for standard genome sequencing and annotation.</title>
        <authorList>
            <consortium name="The Broad Institute Genomics Platform"/>
            <consortium name="The Broad Institute Genome Sequencing Center for Infectious Disease"/>
            <person name="Wu L."/>
            <person name="Ma J."/>
        </authorList>
    </citation>
    <scope>NUCLEOTIDE SEQUENCE [LARGE SCALE GENOMIC DNA]</scope>
    <source>
        <strain evidence="3">KCTC 23314</strain>
    </source>
</reference>
<proteinExistence type="predicted"/>
<organism evidence="2 3">
    <name type="scientific">Pseudorhodoferax aquiterrae</name>
    <dbReference type="NCBI Taxonomy" id="747304"/>
    <lineage>
        <taxon>Bacteria</taxon>
        <taxon>Pseudomonadati</taxon>
        <taxon>Pseudomonadota</taxon>
        <taxon>Betaproteobacteria</taxon>
        <taxon>Burkholderiales</taxon>
        <taxon>Comamonadaceae</taxon>
    </lineage>
</organism>
<gene>
    <name evidence="2" type="ORF">GCM10007320_25650</name>
</gene>
<dbReference type="Proteomes" id="UP000626210">
    <property type="component" value="Unassembled WGS sequence"/>
</dbReference>
<comment type="caution">
    <text evidence="2">The sequence shown here is derived from an EMBL/GenBank/DDBJ whole genome shotgun (WGS) entry which is preliminary data.</text>
</comment>
<protein>
    <recommendedName>
        <fullName evidence="4">Cell envelope biogenesis protein TolA</fullName>
    </recommendedName>
</protein>
<keyword evidence="3" id="KW-1185">Reference proteome</keyword>
<evidence type="ECO:0000313" key="2">
    <source>
        <dbReference type="EMBL" id="GHC82459.1"/>
    </source>
</evidence>
<name>A0ABQ3G159_9BURK</name>
<evidence type="ECO:0000256" key="1">
    <source>
        <dbReference type="SAM" id="MobiDB-lite"/>
    </source>
</evidence>
<evidence type="ECO:0008006" key="4">
    <source>
        <dbReference type="Google" id="ProtNLM"/>
    </source>
</evidence>
<feature type="region of interest" description="Disordered" evidence="1">
    <location>
        <begin position="34"/>
        <end position="79"/>
    </location>
</feature>
<dbReference type="EMBL" id="BMYK01000006">
    <property type="protein sequence ID" value="GHC82459.1"/>
    <property type="molecule type" value="Genomic_DNA"/>
</dbReference>
<sequence length="79" mass="8317">MKRWTLESPGAGIALHLLLLSLVVAAVQYSEHRAASIPAAAPSPPQTRPEPMRAQQQARDPAGQAVPVAEAALPRHPAP</sequence>
<accession>A0ABQ3G159</accession>
<dbReference type="RefSeq" id="WP_189687339.1">
    <property type="nucleotide sequence ID" value="NZ_BMYK01000006.1"/>
</dbReference>